<evidence type="ECO:0008006" key="5">
    <source>
        <dbReference type="Google" id="ProtNLM"/>
    </source>
</evidence>
<name>A0A4V1KIS1_9SPHI</name>
<dbReference type="EMBL" id="RXOC01000002">
    <property type="protein sequence ID" value="RXF71672.1"/>
    <property type="molecule type" value="Genomic_DNA"/>
</dbReference>
<dbReference type="RefSeq" id="WP_128767919.1">
    <property type="nucleotide sequence ID" value="NZ_RXOC01000002.1"/>
</dbReference>
<comment type="caution">
    <text evidence="2">The sequence shown here is derived from an EMBL/GenBank/DDBJ whole genome shotgun (WGS) entry which is preliminary data.</text>
</comment>
<dbReference type="Proteomes" id="UP000290848">
    <property type="component" value="Unassembled WGS sequence"/>
</dbReference>
<evidence type="ECO:0000313" key="2">
    <source>
        <dbReference type="EMBL" id="RXF71672.1"/>
    </source>
</evidence>
<dbReference type="PROSITE" id="PS51257">
    <property type="entry name" value="PROKAR_LIPOPROTEIN"/>
    <property type="match status" value="1"/>
</dbReference>
<organism evidence="2 3">
    <name type="scientific">Arcticibacter tournemirensis</name>
    <dbReference type="NCBI Taxonomy" id="699437"/>
    <lineage>
        <taxon>Bacteria</taxon>
        <taxon>Pseudomonadati</taxon>
        <taxon>Bacteroidota</taxon>
        <taxon>Sphingobacteriia</taxon>
        <taxon>Sphingobacteriales</taxon>
        <taxon>Sphingobacteriaceae</taxon>
        <taxon>Arcticibacter</taxon>
    </lineage>
</organism>
<proteinExistence type="predicted"/>
<accession>A0A4V1KIS1</accession>
<reference evidence="2 3" key="1">
    <citation type="submission" date="2018-12" db="EMBL/GenBank/DDBJ databases">
        <title>The Draft Genome Sequence of the Soil Bacterium Pedobacter tournemirensis R1.</title>
        <authorList>
            <person name="He J."/>
        </authorList>
    </citation>
    <scope>NUCLEOTIDE SEQUENCE [LARGE SCALE GENOMIC DNA]</scope>
    <source>
        <strain evidence="2 3">R1</strain>
    </source>
</reference>
<evidence type="ECO:0000313" key="3">
    <source>
        <dbReference type="Proteomes" id="UP000290848"/>
    </source>
</evidence>
<dbReference type="OrthoDB" id="790967at2"/>
<keyword evidence="4" id="KW-1185">Reference proteome</keyword>
<reference evidence="1 4" key="2">
    <citation type="submission" date="2019-09" db="EMBL/GenBank/DDBJ databases">
        <title>Pararcticibacter amylolyticus gen. nov., sp. nov., isolated from a rottenly hemp rope, and reclassification of Pedobacter tournemirensis as Pararcticibacter tournemirensis comb. nov.</title>
        <authorList>
            <person name="Cai Y."/>
        </authorList>
    </citation>
    <scope>NUCLEOTIDE SEQUENCE [LARGE SCALE GENOMIC DNA]</scope>
    <source>
        <strain evidence="1 4">TF5-37.2-LB10</strain>
    </source>
</reference>
<evidence type="ECO:0000313" key="1">
    <source>
        <dbReference type="EMBL" id="KAA8481693.1"/>
    </source>
</evidence>
<gene>
    <name evidence="2" type="ORF">EKH83_03005</name>
    <name evidence="1" type="ORF">F1649_14255</name>
</gene>
<evidence type="ECO:0000313" key="4">
    <source>
        <dbReference type="Proteomes" id="UP000322918"/>
    </source>
</evidence>
<dbReference type="Proteomes" id="UP000322918">
    <property type="component" value="Unassembled WGS sequence"/>
</dbReference>
<dbReference type="EMBL" id="VWNE01000022">
    <property type="protein sequence ID" value="KAA8481693.1"/>
    <property type="molecule type" value="Genomic_DNA"/>
</dbReference>
<protein>
    <recommendedName>
        <fullName evidence="5">Lipoprotein</fullName>
    </recommendedName>
</protein>
<dbReference type="AlphaFoldDB" id="A0A4V1KIS1"/>
<sequence>MKGSYIICFALAIGLSACKNSKKNVSGNDLTEQLKEQKYNTDRQISDSSLIVLVKVKGEKNLVRVENKRYPRNIETTYNVLKDKKGRIIYLAELPYSETSEWFIAYKSYYDSTGNLYAFQRINNFLNNGCTRGAAMENMLKYYDSSFKVLDSVYTLTDTYKKPLDKGACKFPYNFPYSIFKTIKEYKESKGIPVL</sequence>